<keyword evidence="2" id="KW-1185">Reference proteome</keyword>
<accession>A0AAP0GE97</accession>
<sequence length="125" mass="13451">MPDLSNLLTSPSHLEIACSSSHSSLFHAGSQQSPHVLSSVGCEWKQRLRFPISTHSVSRKGRRGGSRRAASGNPLEEHVQAWAKIKIAAGVLEKECVLPFLTNGPKTVKSSFLSSPASFLSSIDL</sequence>
<dbReference type="AlphaFoldDB" id="A0AAP0GE97"/>
<organism evidence="1 2">
    <name type="scientific">Platanthera zijinensis</name>
    <dbReference type="NCBI Taxonomy" id="2320716"/>
    <lineage>
        <taxon>Eukaryota</taxon>
        <taxon>Viridiplantae</taxon>
        <taxon>Streptophyta</taxon>
        <taxon>Embryophyta</taxon>
        <taxon>Tracheophyta</taxon>
        <taxon>Spermatophyta</taxon>
        <taxon>Magnoliopsida</taxon>
        <taxon>Liliopsida</taxon>
        <taxon>Asparagales</taxon>
        <taxon>Orchidaceae</taxon>
        <taxon>Orchidoideae</taxon>
        <taxon>Orchideae</taxon>
        <taxon>Orchidinae</taxon>
        <taxon>Platanthera</taxon>
    </lineage>
</organism>
<dbReference type="EMBL" id="JBBWWQ010000002">
    <property type="protein sequence ID" value="KAK8954578.1"/>
    <property type="molecule type" value="Genomic_DNA"/>
</dbReference>
<name>A0AAP0GE97_9ASPA</name>
<dbReference type="Proteomes" id="UP001418222">
    <property type="component" value="Unassembled WGS sequence"/>
</dbReference>
<gene>
    <name evidence="1" type="primary">ASHR3</name>
    <name evidence="1" type="ORF">KSP39_PZI002422</name>
</gene>
<protein>
    <submittedName>
        <fullName evidence="1">Histone-lysine N-methyltransferase ASHR3</fullName>
    </submittedName>
</protein>
<evidence type="ECO:0000313" key="2">
    <source>
        <dbReference type="Proteomes" id="UP001418222"/>
    </source>
</evidence>
<proteinExistence type="predicted"/>
<evidence type="ECO:0000313" key="1">
    <source>
        <dbReference type="EMBL" id="KAK8954578.1"/>
    </source>
</evidence>
<reference evidence="1 2" key="1">
    <citation type="journal article" date="2022" name="Nat. Plants">
        <title>Genomes of leafy and leafless Platanthera orchids illuminate the evolution of mycoheterotrophy.</title>
        <authorList>
            <person name="Li M.H."/>
            <person name="Liu K.W."/>
            <person name="Li Z."/>
            <person name="Lu H.C."/>
            <person name="Ye Q.L."/>
            <person name="Zhang D."/>
            <person name="Wang J.Y."/>
            <person name="Li Y.F."/>
            <person name="Zhong Z.M."/>
            <person name="Liu X."/>
            <person name="Yu X."/>
            <person name="Liu D.K."/>
            <person name="Tu X.D."/>
            <person name="Liu B."/>
            <person name="Hao Y."/>
            <person name="Liao X.Y."/>
            <person name="Jiang Y.T."/>
            <person name="Sun W.H."/>
            <person name="Chen J."/>
            <person name="Chen Y.Q."/>
            <person name="Ai Y."/>
            <person name="Zhai J.W."/>
            <person name="Wu S.S."/>
            <person name="Zhou Z."/>
            <person name="Hsiao Y.Y."/>
            <person name="Wu W.L."/>
            <person name="Chen Y.Y."/>
            <person name="Lin Y.F."/>
            <person name="Hsu J.L."/>
            <person name="Li C.Y."/>
            <person name="Wang Z.W."/>
            <person name="Zhao X."/>
            <person name="Zhong W.Y."/>
            <person name="Ma X.K."/>
            <person name="Ma L."/>
            <person name="Huang J."/>
            <person name="Chen G.Z."/>
            <person name="Huang M.Z."/>
            <person name="Huang L."/>
            <person name="Peng D.H."/>
            <person name="Luo Y.B."/>
            <person name="Zou S.Q."/>
            <person name="Chen S.P."/>
            <person name="Lan S."/>
            <person name="Tsai W.C."/>
            <person name="Van de Peer Y."/>
            <person name="Liu Z.J."/>
        </authorList>
    </citation>
    <scope>NUCLEOTIDE SEQUENCE [LARGE SCALE GENOMIC DNA]</scope>
    <source>
        <strain evidence="1">Lor287</strain>
    </source>
</reference>
<comment type="caution">
    <text evidence="1">The sequence shown here is derived from an EMBL/GenBank/DDBJ whole genome shotgun (WGS) entry which is preliminary data.</text>
</comment>